<evidence type="ECO:0000256" key="18">
    <source>
        <dbReference type="ARBA" id="ARBA00049902"/>
    </source>
</evidence>
<evidence type="ECO:0000256" key="4">
    <source>
        <dbReference type="ARBA" id="ARBA00007739"/>
    </source>
</evidence>
<evidence type="ECO:0000313" key="22">
    <source>
        <dbReference type="Proteomes" id="UP001161325"/>
    </source>
</evidence>
<comment type="pathway">
    <text evidence="2">Cell wall biogenesis; peptidoglycan biosynthesis.</text>
</comment>
<evidence type="ECO:0000313" key="21">
    <source>
        <dbReference type="EMBL" id="GLC27045.1"/>
    </source>
</evidence>
<comment type="similarity">
    <text evidence="4">In the N-terminal section; belongs to the glycosyltransferase 51 family.</text>
</comment>
<evidence type="ECO:0000256" key="9">
    <source>
        <dbReference type="ARBA" id="ARBA00022692"/>
    </source>
</evidence>
<dbReference type="SUPFAM" id="SSF53955">
    <property type="entry name" value="Lysozyme-like"/>
    <property type="match status" value="1"/>
</dbReference>
<feature type="domain" description="Glycosyl transferase family 51" evidence="20">
    <location>
        <begin position="61"/>
        <end position="238"/>
    </location>
</feature>
<comment type="subcellular location">
    <subcellularLocation>
        <location evidence="1">Membrane</location>
    </subcellularLocation>
</comment>
<dbReference type="PANTHER" id="PTHR32282">
    <property type="entry name" value="BINDING PROTEIN TRANSPEPTIDASE, PUTATIVE-RELATED"/>
    <property type="match status" value="1"/>
</dbReference>
<evidence type="ECO:0000256" key="15">
    <source>
        <dbReference type="ARBA" id="ARBA00023268"/>
    </source>
</evidence>
<keyword evidence="9" id="KW-0812">Transmembrane</keyword>
<evidence type="ECO:0000256" key="6">
    <source>
        <dbReference type="ARBA" id="ARBA00022670"/>
    </source>
</evidence>
<dbReference type="GO" id="GO:0016020">
    <property type="term" value="C:membrane"/>
    <property type="evidence" value="ECO:0007669"/>
    <property type="project" value="UniProtKB-SubCell"/>
</dbReference>
<evidence type="ECO:0000259" key="20">
    <source>
        <dbReference type="Pfam" id="PF00912"/>
    </source>
</evidence>
<dbReference type="Proteomes" id="UP001161325">
    <property type="component" value="Unassembled WGS sequence"/>
</dbReference>
<dbReference type="InterPro" id="IPR001460">
    <property type="entry name" value="PCN-bd_Tpept"/>
</dbReference>
<keyword evidence="15" id="KW-0511">Multifunctional enzyme</keyword>
<dbReference type="Gene3D" id="3.40.710.10">
    <property type="entry name" value="DD-peptidase/beta-lactamase superfamily"/>
    <property type="match status" value="1"/>
</dbReference>
<dbReference type="InterPro" id="IPR023346">
    <property type="entry name" value="Lysozyme-like_dom_sf"/>
</dbReference>
<comment type="catalytic activity">
    <reaction evidence="18">
        <text>[GlcNAc-(1-&gt;4)-Mur2Ac(oyl-L-Ala-gamma-D-Glu-L-Lys-D-Ala-D-Ala)](n)-di-trans,octa-cis-undecaprenyl diphosphate + beta-D-GlcNAc-(1-&gt;4)-Mur2Ac(oyl-L-Ala-gamma-D-Glu-L-Lys-D-Ala-D-Ala)-di-trans,octa-cis-undecaprenyl diphosphate = [GlcNAc-(1-&gt;4)-Mur2Ac(oyl-L-Ala-gamma-D-Glu-L-Lys-D-Ala-D-Ala)](n+1)-di-trans,octa-cis-undecaprenyl diphosphate + di-trans,octa-cis-undecaprenyl diphosphate + H(+)</text>
        <dbReference type="Rhea" id="RHEA:23708"/>
        <dbReference type="Rhea" id="RHEA-COMP:9602"/>
        <dbReference type="Rhea" id="RHEA-COMP:9603"/>
        <dbReference type="ChEBI" id="CHEBI:15378"/>
        <dbReference type="ChEBI" id="CHEBI:58405"/>
        <dbReference type="ChEBI" id="CHEBI:60033"/>
        <dbReference type="ChEBI" id="CHEBI:78435"/>
        <dbReference type="EC" id="2.4.99.28"/>
    </reaction>
</comment>
<dbReference type="InterPro" id="IPR036950">
    <property type="entry name" value="PBP_transglycosylase"/>
</dbReference>
<dbReference type="SUPFAM" id="SSF56601">
    <property type="entry name" value="beta-lactamase/transpeptidase-like"/>
    <property type="match status" value="1"/>
</dbReference>
<keyword evidence="14" id="KW-0472">Membrane</keyword>
<evidence type="ECO:0000256" key="14">
    <source>
        <dbReference type="ARBA" id="ARBA00023136"/>
    </source>
</evidence>
<evidence type="ECO:0000256" key="13">
    <source>
        <dbReference type="ARBA" id="ARBA00022989"/>
    </source>
</evidence>
<evidence type="ECO:0000256" key="8">
    <source>
        <dbReference type="ARBA" id="ARBA00022679"/>
    </source>
</evidence>
<keyword evidence="16" id="KW-0961">Cell wall biogenesis/degradation</keyword>
<keyword evidence="7" id="KW-0328">Glycosyltransferase</keyword>
<dbReference type="Gene3D" id="1.10.3810.10">
    <property type="entry name" value="Biosynthetic peptidoglycan transglycosylase-like"/>
    <property type="match status" value="1"/>
</dbReference>
<keyword evidence="6" id="KW-0645">Protease</keyword>
<dbReference type="GO" id="GO:0009002">
    <property type="term" value="F:serine-type D-Ala-D-Ala carboxypeptidase activity"/>
    <property type="evidence" value="ECO:0007669"/>
    <property type="project" value="UniProtKB-EC"/>
</dbReference>
<evidence type="ECO:0000256" key="10">
    <source>
        <dbReference type="ARBA" id="ARBA00022801"/>
    </source>
</evidence>
<dbReference type="EMBL" id="BRXS01000005">
    <property type="protein sequence ID" value="GLC27045.1"/>
    <property type="molecule type" value="Genomic_DNA"/>
</dbReference>
<evidence type="ECO:0000256" key="2">
    <source>
        <dbReference type="ARBA" id="ARBA00004752"/>
    </source>
</evidence>
<comment type="similarity">
    <text evidence="3">In the C-terminal section; belongs to the transpeptidase family.</text>
</comment>
<dbReference type="GO" id="GO:0030288">
    <property type="term" value="C:outer membrane-bounded periplasmic space"/>
    <property type="evidence" value="ECO:0007669"/>
    <property type="project" value="TreeGrafter"/>
</dbReference>
<keyword evidence="8" id="KW-0808">Transferase</keyword>
<dbReference type="GO" id="GO:0008955">
    <property type="term" value="F:peptidoglycan glycosyltransferase activity"/>
    <property type="evidence" value="ECO:0007669"/>
    <property type="project" value="UniProtKB-EC"/>
</dbReference>
<dbReference type="InterPro" id="IPR050396">
    <property type="entry name" value="Glycosyltr_51/Transpeptidase"/>
</dbReference>
<keyword evidence="11" id="KW-0133">Cell shape</keyword>
<dbReference type="GO" id="GO:0071555">
    <property type="term" value="P:cell wall organization"/>
    <property type="evidence" value="ECO:0007669"/>
    <property type="project" value="UniProtKB-KW"/>
</dbReference>
<dbReference type="FunFam" id="1.10.3810.10:FF:000001">
    <property type="entry name" value="Penicillin-binding protein 1A"/>
    <property type="match status" value="1"/>
</dbReference>
<accession>A0AA37QIC3</accession>
<evidence type="ECO:0000259" key="19">
    <source>
        <dbReference type="Pfam" id="PF00905"/>
    </source>
</evidence>
<comment type="catalytic activity">
    <reaction evidence="17">
        <text>Preferential cleavage: (Ac)2-L-Lys-D-Ala-|-D-Ala. Also transpeptidation of peptidyl-alanyl moieties that are N-acyl substituents of D-alanine.</text>
        <dbReference type="EC" id="3.4.16.4"/>
    </reaction>
</comment>
<comment type="caution">
    <text evidence="21">The sequence shown here is derived from an EMBL/GenBank/DDBJ whole genome shotgun (WGS) entry which is preliminary data.</text>
</comment>
<evidence type="ECO:0000256" key="11">
    <source>
        <dbReference type="ARBA" id="ARBA00022960"/>
    </source>
</evidence>
<evidence type="ECO:0000256" key="12">
    <source>
        <dbReference type="ARBA" id="ARBA00022984"/>
    </source>
</evidence>
<dbReference type="InterPro" id="IPR012338">
    <property type="entry name" value="Beta-lactam/transpept-like"/>
</dbReference>
<evidence type="ECO:0000256" key="17">
    <source>
        <dbReference type="ARBA" id="ARBA00034000"/>
    </source>
</evidence>
<proteinExistence type="inferred from homology"/>
<dbReference type="GO" id="GO:0008360">
    <property type="term" value="P:regulation of cell shape"/>
    <property type="evidence" value="ECO:0007669"/>
    <property type="project" value="UniProtKB-KW"/>
</dbReference>
<reference evidence="21" key="1">
    <citation type="submission" date="2022-08" db="EMBL/GenBank/DDBJ databases">
        <title>Draft genome sequencing of Roseisolibacter agri AW1220.</title>
        <authorList>
            <person name="Tobiishi Y."/>
            <person name="Tonouchi A."/>
        </authorList>
    </citation>
    <scope>NUCLEOTIDE SEQUENCE</scope>
    <source>
        <strain evidence="21">AW1220</strain>
    </source>
</reference>
<keyword evidence="5" id="KW-0121">Carboxypeptidase</keyword>
<gene>
    <name evidence="21" type="ORF">rosag_35580</name>
</gene>
<keyword evidence="13" id="KW-1133">Transmembrane helix</keyword>
<sequence>MPARVWLRRQWAGLLGMALLLAGVVTLDVWLATCGFQSCPTGAEIRGFRPSEGGRIVDRRGQTLGRVRAVRRLNVPLSKVPLHVRQAFVATEDRRFFDHNGVDWRGVVRATAVNVRALGVREGFSTITMQLARNTFAVERQGERSMARKLLELRLSRLIERTLTKEQILELYLNVIYLGNGVYGVEGASRDLFGRGIEKVSVAQAAMLAALPKGPSAYTPRRHPQRAITRRNLVLALMAREGYLRPDQARAAVAERLVVPANEWRPDAKDDSYALDAVRAIVDSVREVLGIESNDLTVYTTLDVEAQRAAQRAVQRRADAIEGASKARQGVEGAMVAIDPRTGDVRALVGGRRYERGNFNRVLRARRQPGSAFKPFVYAAALQAGMSPATEVDDVPIEVAIGRTVWAPRNFDDEYLGHTTLRRALTKSANAATVRVSRSLGEAKVIQTARRNGITSKLDPNPAIALGAAEVTPLELVSAYAPFANGGFRVTPRLVTRIASVDGAVLWTSEPQRAQAMDARDAFLLTSMLKSVIEEGTGRAVRDYGVRDAMAGKTGTTNGGTDVWFVGYTPTVVAGFWFGYDEPRSLGRDASGGRLAAPAWAEFYANGWRERGGDWKPPAGLVQRRIDATNGLLASEWCPWTRDEWFRAGTEPTDHCPEHLAPAEPEPVWQELPPQIGEKVEEGAKKAGSKLKRALGKIFRW</sequence>
<dbReference type="GO" id="GO:0006508">
    <property type="term" value="P:proteolysis"/>
    <property type="evidence" value="ECO:0007669"/>
    <property type="project" value="UniProtKB-KW"/>
</dbReference>
<name>A0AA37QIC3_9BACT</name>
<keyword evidence="12" id="KW-0573">Peptidoglycan synthesis</keyword>
<keyword evidence="22" id="KW-1185">Reference proteome</keyword>
<dbReference type="GO" id="GO:0008658">
    <property type="term" value="F:penicillin binding"/>
    <property type="evidence" value="ECO:0007669"/>
    <property type="project" value="InterPro"/>
</dbReference>
<dbReference type="InterPro" id="IPR001264">
    <property type="entry name" value="Glyco_trans_51"/>
</dbReference>
<evidence type="ECO:0000256" key="7">
    <source>
        <dbReference type="ARBA" id="ARBA00022676"/>
    </source>
</evidence>
<keyword evidence="10" id="KW-0378">Hydrolase</keyword>
<organism evidence="21 22">
    <name type="scientific">Roseisolibacter agri</name>
    <dbReference type="NCBI Taxonomy" id="2014610"/>
    <lineage>
        <taxon>Bacteria</taxon>
        <taxon>Pseudomonadati</taxon>
        <taxon>Gemmatimonadota</taxon>
        <taxon>Gemmatimonadia</taxon>
        <taxon>Gemmatimonadales</taxon>
        <taxon>Gemmatimonadaceae</taxon>
        <taxon>Roseisolibacter</taxon>
    </lineage>
</organism>
<evidence type="ECO:0000256" key="1">
    <source>
        <dbReference type="ARBA" id="ARBA00004370"/>
    </source>
</evidence>
<dbReference type="Pfam" id="PF00905">
    <property type="entry name" value="Transpeptidase"/>
    <property type="match status" value="1"/>
</dbReference>
<dbReference type="Pfam" id="PF00912">
    <property type="entry name" value="Transgly"/>
    <property type="match status" value="1"/>
</dbReference>
<evidence type="ECO:0000256" key="16">
    <source>
        <dbReference type="ARBA" id="ARBA00023316"/>
    </source>
</evidence>
<evidence type="ECO:0000256" key="3">
    <source>
        <dbReference type="ARBA" id="ARBA00007090"/>
    </source>
</evidence>
<feature type="domain" description="Penicillin-binding protein transpeptidase" evidence="19">
    <location>
        <begin position="333"/>
        <end position="571"/>
    </location>
</feature>
<protein>
    <submittedName>
        <fullName evidence="21">Penicillin-binding protein 1A</fullName>
    </submittedName>
</protein>
<dbReference type="NCBIfam" id="TIGR02074">
    <property type="entry name" value="PBP_1a_fam"/>
    <property type="match status" value="1"/>
</dbReference>
<dbReference type="AlphaFoldDB" id="A0AA37QIC3"/>
<evidence type="ECO:0000256" key="5">
    <source>
        <dbReference type="ARBA" id="ARBA00022645"/>
    </source>
</evidence>
<dbReference type="GO" id="GO:0009252">
    <property type="term" value="P:peptidoglycan biosynthetic process"/>
    <property type="evidence" value="ECO:0007669"/>
    <property type="project" value="UniProtKB-KW"/>
</dbReference>
<dbReference type="PANTHER" id="PTHR32282:SF27">
    <property type="entry name" value="PENICILLIN-BINDING PROTEIN 1A"/>
    <property type="match status" value="1"/>
</dbReference>